<gene>
    <name evidence="2" type="ORF">UV8b_05370</name>
</gene>
<dbReference type="RefSeq" id="XP_042998800.1">
    <property type="nucleotide sequence ID" value="XM_043142867.1"/>
</dbReference>
<dbReference type="AlphaFoldDB" id="A0A8E5MJ06"/>
<feature type="region of interest" description="Disordered" evidence="1">
    <location>
        <begin position="1"/>
        <end position="40"/>
    </location>
</feature>
<evidence type="ECO:0000256" key="1">
    <source>
        <dbReference type="SAM" id="MobiDB-lite"/>
    </source>
</evidence>
<protein>
    <submittedName>
        <fullName evidence="2">Uncharacterized protein</fullName>
    </submittedName>
</protein>
<reference evidence="2" key="1">
    <citation type="submission" date="2020-03" db="EMBL/GenBank/DDBJ databases">
        <title>A mixture of massive structural variations and highly conserved coding sequences in Ustilaginoidea virens genome.</title>
        <authorList>
            <person name="Zhang K."/>
            <person name="Zhao Z."/>
            <person name="Zhang Z."/>
            <person name="Li Y."/>
            <person name="Hsiang T."/>
            <person name="Sun W."/>
        </authorList>
    </citation>
    <scope>NUCLEOTIDE SEQUENCE</scope>
    <source>
        <strain evidence="2">UV-8b</strain>
    </source>
</reference>
<organism evidence="2 3">
    <name type="scientific">Ustilaginoidea virens</name>
    <name type="common">Rice false smut fungus</name>
    <name type="synonym">Villosiclava virens</name>
    <dbReference type="NCBI Taxonomy" id="1159556"/>
    <lineage>
        <taxon>Eukaryota</taxon>
        <taxon>Fungi</taxon>
        <taxon>Dikarya</taxon>
        <taxon>Ascomycota</taxon>
        <taxon>Pezizomycotina</taxon>
        <taxon>Sordariomycetes</taxon>
        <taxon>Hypocreomycetidae</taxon>
        <taxon>Hypocreales</taxon>
        <taxon>Clavicipitaceae</taxon>
        <taxon>Ustilaginoidea</taxon>
    </lineage>
</organism>
<dbReference type="GeneID" id="66066147"/>
<evidence type="ECO:0000313" key="2">
    <source>
        <dbReference type="EMBL" id="QUC21127.1"/>
    </source>
</evidence>
<keyword evidence="3" id="KW-1185">Reference proteome</keyword>
<accession>A0A8E5MJ06</accession>
<proteinExistence type="predicted"/>
<sequence>MQPTPLFSSPYHVRPHRSTTNQTYLHTPTQDYKHTPSLRSHGGLKNGNGCFLNLVTQTRYCVRPGRPWYIYHTEPHP</sequence>
<evidence type="ECO:0000313" key="3">
    <source>
        <dbReference type="Proteomes" id="UP000027002"/>
    </source>
</evidence>
<feature type="compositionally biased region" description="Polar residues" evidence="1">
    <location>
        <begin position="18"/>
        <end position="30"/>
    </location>
</feature>
<dbReference type="EMBL" id="CP072756">
    <property type="protein sequence ID" value="QUC21127.1"/>
    <property type="molecule type" value="Genomic_DNA"/>
</dbReference>
<dbReference type="KEGG" id="uvi:66066147"/>
<dbReference type="Proteomes" id="UP000027002">
    <property type="component" value="Chromosome 4"/>
</dbReference>
<name>A0A8E5MJ06_USTVR</name>